<keyword evidence="3 8" id="KW-0808">Transferase</keyword>
<dbReference type="InterPro" id="IPR018955">
    <property type="entry name" value="BCDHK/PDK_N"/>
</dbReference>
<evidence type="ECO:0000256" key="2">
    <source>
        <dbReference type="ARBA" id="ARBA00022553"/>
    </source>
</evidence>
<dbReference type="GO" id="GO:0005524">
    <property type="term" value="F:ATP binding"/>
    <property type="evidence" value="ECO:0007669"/>
    <property type="project" value="UniProtKB-UniRule"/>
</dbReference>
<keyword evidence="7 8" id="KW-0496">Mitochondrion</keyword>
<evidence type="ECO:0000256" key="6">
    <source>
        <dbReference type="ARBA" id="ARBA00022840"/>
    </source>
</evidence>
<gene>
    <name evidence="10" type="ORF">PPACK8108_LOCUS11213</name>
</gene>
<evidence type="ECO:0000256" key="1">
    <source>
        <dbReference type="ARBA" id="ARBA00006155"/>
    </source>
</evidence>
<keyword evidence="4 8" id="KW-0547">Nucleotide-binding</keyword>
<feature type="domain" description="Histidine kinase/HSP90-like ATPase" evidence="9">
    <location>
        <begin position="174"/>
        <end position="353"/>
    </location>
</feature>
<dbReference type="SMART" id="SM00387">
    <property type="entry name" value="HATPase_c"/>
    <property type="match status" value="1"/>
</dbReference>
<evidence type="ECO:0000313" key="11">
    <source>
        <dbReference type="Proteomes" id="UP001153365"/>
    </source>
</evidence>
<organism evidence="10 11">
    <name type="scientific">Phakopsora pachyrhizi</name>
    <name type="common">Asian soybean rust disease fungus</name>
    <dbReference type="NCBI Taxonomy" id="170000"/>
    <lineage>
        <taxon>Eukaryota</taxon>
        <taxon>Fungi</taxon>
        <taxon>Dikarya</taxon>
        <taxon>Basidiomycota</taxon>
        <taxon>Pucciniomycotina</taxon>
        <taxon>Pucciniomycetes</taxon>
        <taxon>Pucciniales</taxon>
        <taxon>Phakopsoraceae</taxon>
        <taxon>Phakopsora</taxon>
    </lineage>
</organism>
<evidence type="ECO:0000259" key="9">
    <source>
        <dbReference type="SMART" id="SM00387"/>
    </source>
</evidence>
<dbReference type="EMBL" id="CALTRL010002589">
    <property type="protein sequence ID" value="CAH7676115.1"/>
    <property type="molecule type" value="Genomic_DNA"/>
</dbReference>
<evidence type="ECO:0000256" key="3">
    <source>
        <dbReference type="ARBA" id="ARBA00022679"/>
    </source>
</evidence>
<dbReference type="Gene3D" id="3.30.565.10">
    <property type="entry name" value="Histidine kinase-like ATPase, C-terminal domain"/>
    <property type="match status" value="1"/>
</dbReference>
<dbReference type="EC" id="2.7.11.-" evidence="8"/>
<dbReference type="GO" id="GO:0005759">
    <property type="term" value="C:mitochondrial matrix"/>
    <property type="evidence" value="ECO:0007669"/>
    <property type="project" value="UniProtKB-SubCell"/>
</dbReference>
<dbReference type="SUPFAM" id="SSF55874">
    <property type="entry name" value="ATPase domain of HSP90 chaperone/DNA topoisomerase II/histidine kinase"/>
    <property type="match status" value="1"/>
</dbReference>
<accession>A0AAV0B051</accession>
<dbReference type="InterPro" id="IPR039028">
    <property type="entry name" value="BCKD/PDK"/>
</dbReference>
<dbReference type="PANTHER" id="PTHR11947:SF20">
    <property type="entry name" value="[3-METHYL-2-OXOBUTANOATE DEHYDROGENASE [LIPOAMIDE]] KINASE, MITOCHONDRIAL"/>
    <property type="match status" value="1"/>
</dbReference>
<comment type="subcellular location">
    <subcellularLocation>
        <location evidence="8">Mitochondrion matrix</location>
    </subcellularLocation>
</comment>
<dbReference type="InterPro" id="IPR003594">
    <property type="entry name" value="HATPase_dom"/>
</dbReference>
<keyword evidence="11" id="KW-1185">Reference proteome</keyword>
<dbReference type="GO" id="GO:0004740">
    <property type="term" value="F:pyruvate dehydrogenase (acetyl-transferring) kinase activity"/>
    <property type="evidence" value="ECO:0007669"/>
    <property type="project" value="TreeGrafter"/>
</dbReference>
<comment type="similarity">
    <text evidence="1 8">Belongs to the PDK/BCKDK protein kinase family.</text>
</comment>
<dbReference type="GO" id="GO:0010906">
    <property type="term" value="P:regulation of glucose metabolic process"/>
    <property type="evidence" value="ECO:0007669"/>
    <property type="project" value="TreeGrafter"/>
</dbReference>
<evidence type="ECO:0000313" key="10">
    <source>
        <dbReference type="EMBL" id="CAH7676115.1"/>
    </source>
</evidence>
<evidence type="ECO:0000256" key="8">
    <source>
        <dbReference type="RuleBase" id="RU366032"/>
    </source>
</evidence>
<dbReference type="SUPFAM" id="SSF69012">
    <property type="entry name" value="alpha-ketoacid dehydrogenase kinase, N-terminal domain"/>
    <property type="match status" value="1"/>
</dbReference>
<evidence type="ECO:0000256" key="4">
    <source>
        <dbReference type="ARBA" id="ARBA00022741"/>
    </source>
</evidence>
<name>A0AAV0B051_PHAPC</name>
<keyword evidence="2" id="KW-0597">Phosphoprotein</keyword>
<reference evidence="10" key="1">
    <citation type="submission" date="2022-06" db="EMBL/GenBank/DDBJ databases">
        <authorList>
            <consortium name="SYNGENTA / RWTH Aachen University"/>
        </authorList>
    </citation>
    <scope>NUCLEOTIDE SEQUENCE</scope>
</reference>
<keyword evidence="5 8" id="KW-0418">Kinase</keyword>
<dbReference type="PANTHER" id="PTHR11947">
    <property type="entry name" value="PYRUVATE DEHYDROGENASE KINASE"/>
    <property type="match status" value="1"/>
</dbReference>
<dbReference type="InterPro" id="IPR036784">
    <property type="entry name" value="AK/P_DHK_N_sf"/>
</dbReference>
<dbReference type="InterPro" id="IPR036890">
    <property type="entry name" value="HATPase_C_sf"/>
</dbReference>
<keyword evidence="6 8" id="KW-0067">ATP-binding</keyword>
<dbReference type="AlphaFoldDB" id="A0AAV0B051"/>
<proteinExistence type="inferred from homology"/>
<protein>
    <recommendedName>
        <fullName evidence="8">Protein-serine/threonine kinase</fullName>
        <ecNumber evidence="8">2.7.11.-</ecNumber>
    </recommendedName>
</protein>
<dbReference type="Pfam" id="PF10436">
    <property type="entry name" value="BCDHK_Adom3"/>
    <property type="match status" value="1"/>
</dbReference>
<comment type="caution">
    <text evidence="10">The sequence shown here is derived from an EMBL/GenBank/DDBJ whole genome shotgun (WGS) entry which is preliminary data.</text>
</comment>
<evidence type="ECO:0000256" key="5">
    <source>
        <dbReference type="ARBA" id="ARBA00022777"/>
    </source>
</evidence>
<dbReference type="Proteomes" id="UP001153365">
    <property type="component" value="Unassembled WGS sequence"/>
</dbReference>
<sequence length="354" mass="39499">MRFGSPPLKESRLIESAELTRLELIERLQRRVNAHLSLPYLPASNPHTSAVTSIYSQSLDEIKALPPIRDLNDNNYFVTRLEKMVEDATDVIGKLAKGFQESNRYLTKEEISSFLDRAIKNLSSSSMVGIVDKRLDLRRTIEAAILFVKELCEGVYGISPDWVIDGPEDARVCFIGMHLQYALIEVLKNAFRATVENSILGTHESKASDVPRVEVTFSIQEPVYHSSNTDSKDLTVHQRADQEDDEMVEALLNIRVRDYGGGIEPGMKDQVFSYAFSTVDAINGKVDASNDFDRVLYGDKEVLKSGLGKIAGLGYGLPMSRIYCRYFGGNLELVSMYGEGGSTDTYLTMRVGKS</sequence>
<evidence type="ECO:0000256" key="7">
    <source>
        <dbReference type="ARBA" id="ARBA00023128"/>
    </source>
</evidence>
<dbReference type="Gene3D" id="1.20.140.20">
    <property type="entry name" value="Alpha-ketoacid/pyruvate dehydrogenase kinase, N-terminal domain"/>
    <property type="match status" value="1"/>
</dbReference>